<dbReference type="PANTHER" id="PTHR43265">
    <property type="entry name" value="ESTERASE ESTD"/>
    <property type="match status" value="1"/>
</dbReference>
<dbReference type="PROSITE" id="PS00708">
    <property type="entry name" value="PRO_ENDOPEP_SER"/>
    <property type="match status" value="1"/>
</dbReference>
<reference evidence="5 6" key="1">
    <citation type="submission" date="2020-08" db="EMBL/GenBank/DDBJ databases">
        <title>Genomic Encyclopedia of Type Strains, Phase III (KMG-III): the genomes of soil and plant-associated and newly described type strains.</title>
        <authorList>
            <person name="Whitman W."/>
        </authorList>
    </citation>
    <scope>NUCLEOTIDE SEQUENCE [LARGE SCALE GENOMIC DNA]</scope>
    <source>
        <strain evidence="5 6">CECT 8640</strain>
    </source>
</reference>
<keyword evidence="1" id="KW-0378">Hydrolase</keyword>
<dbReference type="Proteomes" id="UP000547510">
    <property type="component" value="Unassembled WGS sequence"/>
</dbReference>
<comment type="caution">
    <text evidence="5">The sequence shown here is derived from an EMBL/GenBank/DDBJ whole genome shotgun (WGS) entry which is preliminary data.</text>
</comment>
<dbReference type="Gene3D" id="3.40.50.1820">
    <property type="entry name" value="alpha/beta hydrolase"/>
    <property type="match status" value="1"/>
</dbReference>
<dbReference type="GO" id="GO:0006508">
    <property type="term" value="P:proteolysis"/>
    <property type="evidence" value="ECO:0007669"/>
    <property type="project" value="InterPro"/>
</dbReference>
<dbReference type="InterPro" id="IPR001375">
    <property type="entry name" value="Peptidase_S9_cat"/>
</dbReference>
<sequence length="462" mass="48603">MFTNLTLAALLALAPAAPAALTAHAAPSEPDDLTTSDVSFRTGDGITLGGTVFAPRGASGGLPALLLVHGSGTGGPGFRKQLRGEAEAFARQGIVVLAPDKRQDGYSPFQRDFAQLADDALAAFAVLRARPEVDPAKAGIWGLSEGGWVVPVAAAKSPDVKFAVLAAGSGVSPIRQQSWNVANKFAWSGIGGSLSRTFPTTWQRMVADAGMFGGAHHDPVPVLRNVKQPLLALWGAEDAAVPPAESAEIVRDTLSEAGNHHYTIRFIPDAPHAMHRSDPQGKRLPDLMPGYADAVGDWVDAVTSGNPPRAVVEPLPRQENRSSEVTPSAWWESAPVQFGVLGLFVLLFGAYPVLALLRRRRAGTWPARVAVVAGVVGSLGTVGYLSTLMFSLTANGIEAGPLLGDRPVVWLALQLVAVAAVVATVLLAVRWRASTDRLRHGLVLAGGVLFVPWALYWGLLLP</sequence>
<dbReference type="AlphaFoldDB" id="A0A841CID5"/>
<dbReference type="SUPFAM" id="SSF53474">
    <property type="entry name" value="alpha/beta-Hydrolases"/>
    <property type="match status" value="1"/>
</dbReference>
<evidence type="ECO:0000256" key="1">
    <source>
        <dbReference type="ARBA" id="ARBA00022801"/>
    </source>
</evidence>
<dbReference type="RefSeq" id="WP_184691831.1">
    <property type="nucleotide sequence ID" value="NZ_JACHJN010000005.1"/>
</dbReference>
<keyword evidence="2" id="KW-0472">Membrane</keyword>
<evidence type="ECO:0000256" key="2">
    <source>
        <dbReference type="SAM" id="Phobius"/>
    </source>
</evidence>
<protein>
    <recommendedName>
        <fullName evidence="4">Peptidase S9 prolyl oligopeptidase catalytic domain-containing protein</fullName>
    </recommendedName>
</protein>
<feature type="signal peptide" evidence="3">
    <location>
        <begin position="1"/>
        <end position="25"/>
    </location>
</feature>
<name>A0A841CID5_9PSEU</name>
<accession>A0A841CID5</accession>
<feature type="transmembrane region" description="Helical" evidence="2">
    <location>
        <begin position="336"/>
        <end position="357"/>
    </location>
</feature>
<organism evidence="5 6">
    <name type="scientific">Saccharothrix tamanrassetensis</name>
    <dbReference type="NCBI Taxonomy" id="1051531"/>
    <lineage>
        <taxon>Bacteria</taxon>
        <taxon>Bacillati</taxon>
        <taxon>Actinomycetota</taxon>
        <taxon>Actinomycetes</taxon>
        <taxon>Pseudonocardiales</taxon>
        <taxon>Pseudonocardiaceae</taxon>
        <taxon>Saccharothrix</taxon>
    </lineage>
</organism>
<keyword evidence="2" id="KW-0812">Transmembrane</keyword>
<evidence type="ECO:0000259" key="4">
    <source>
        <dbReference type="Pfam" id="PF00326"/>
    </source>
</evidence>
<evidence type="ECO:0000256" key="3">
    <source>
        <dbReference type="SAM" id="SignalP"/>
    </source>
</evidence>
<keyword evidence="3" id="KW-0732">Signal</keyword>
<keyword evidence="2" id="KW-1133">Transmembrane helix</keyword>
<dbReference type="InterPro" id="IPR053145">
    <property type="entry name" value="AB_hydrolase_Est10"/>
</dbReference>
<gene>
    <name evidence="5" type="ORF">FHS29_003652</name>
</gene>
<evidence type="ECO:0000313" key="6">
    <source>
        <dbReference type="Proteomes" id="UP000547510"/>
    </source>
</evidence>
<feature type="chain" id="PRO_5032466059" description="Peptidase S9 prolyl oligopeptidase catalytic domain-containing protein" evidence="3">
    <location>
        <begin position="26"/>
        <end position="462"/>
    </location>
</feature>
<dbReference type="EMBL" id="JACHJN010000005">
    <property type="protein sequence ID" value="MBB5957059.1"/>
    <property type="molecule type" value="Genomic_DNA"/>
</dbReference>
<keyword evidence="6" id="KW-1185">Reference proteome</keyword>
<proteinExistence type="predicted"/>
<feature type="transmembrane region" description="Helical" evidence="2">
    <location>
        <begin position="441"/>
        <end position="459"/>
    </location>
</feature>
<dbReference type="Pfam" id="PF00326">
    <property type="entry name" value="Peptidase_S9"/>
    <property type="match status" value="1"/>
</dbReference>
<dbReference type="GO" id="GO:0052689">
    <property type="term" value="F:carboxylic ester hydrolase activity"/>
    <property type="evidence" value="ECO:0007669"/>
    <property type="project" value="TreeGrafter"/>
</dbReference>
<dbReference type="InterPro" id="IPR029058">
    <property type="entry name" value="AB_hydrolase_fold"/>
</dbReference>
<dbReference type="PANTHER" id="PTHR43265:SF1">
    <property type="entry name" value="ESTERASE ESTD"/>
    <property type="match status" value="1"/>
</dbReference>
<dbReference type="InterPro" id="IPR002471">
    <property type="entry name" value="Pept_S9_AS"/>
</dbReference>
<feature type="transmembrane region" description="Helical" evidence="2">
    <location>
        <begin position="369"/>
        <end position="388"/>
    </location>
</feature>
<feature type="transmembrane region" description="Helical" evidence="2">
    <location>
        <begin position="408"/>
        <end position="429"/>
    </location>
</feature>
<evidence type="ECO:0000313" key="5">
    <source>
        <dbReference type="EMBL" id="MBB5957059.1"/>
    </source>
</evidence>
<feature type="domain" description="Peptidase S9 prolyl oligopeptidase catalytic" evidence="4">
    <location>
        <begin position="87"/>
        <end position="282"/>
    </location>
</feature>
<dbReference type="GO" id="GO:0004252">
    <property type="term" value="F:serine-type endopeptidase activity"/>
    <property type="evidence" value="ECO:0007669"/>
    <property type="project" value="InterPro"/>
</dbReference>